<keyword evidence="4" id="KW-0547">Nucleotide-binding</keyword>
<dbReference type="STRING" id="4555.A0A368S6N8"/>
<evidence type="ECO:0000256" key="4">
    <source>
        <dbReference type="ARBA" id="ARBA00022741"/>
    </source>
</evidence>
<evidence type="ECO:0000256" key="1">
    <source>
        <dbReference type="ARBA" id="ARBA00005842"/>
    </source>
</evidence>
<evidence type="ECO:0000256" key="3">
    <source>
        <dbReference type="ARBA" id="ARBA00022712"/>
    </source>
</evidence>
<dbReference type="PANTHER" id="PTHR11088">
    <property type="entry name" value="TRNA DIMETHYLALLYLTRANSFERASE"/>
    <property type="match status" value="1"/>
</dbReference>
<protein>
    <recommendedName>
        <fullName evidence="7">Adenylate isopentenyltransferase</fullName>
    </recommendedName>
</protein>
<dbReference type="SUPFAM" id="SSF52540">
    <property type="entry name" value="P-loop containing nucleoside triphosphate hydrolases"/>
    <property type="match status" value="1"/>
</dbReference>
<dbReference type="GO" id="GO:0016740">
    <property type="term" value="F:transferase activity"/>
    <property type="evidence" value="ECO:0007669"/>
    <property type="project" value="UniProtKB-KW"/>
</dbReference>
<evidence type="ECO:0000256" key="5">
    <source>
        <dbReference type="ARBA" id="ARBA00022840"/>
    </source>
</evidence>
<keyword evidence="3" id="KW-0203">Cytokinin biosynthesis</keyword>
<dbReference type="InterPro" id="IPR039657">
    <property type="entry name" value="Dimethylallyltransferase"/>
</dbReference>
<dbReference type="Pfam" id="PF01715">
    <property type="entry name" value="IPPT"/>
    <property type="match status" value="2"/>
</dbReference>
<gene>
    <name evidence="6" type="ORF">SETIT_8G110700v2</name>
</gene>
<comment type="similarity">
    <text evidence="1">Belongs to the IPP transferase family.</text>
</comment>
<keyword evidence="2" id="KW-0808">Transferase</keyword>
<accession>A0A368S6N8</accession>
<reference evidence="6" key="2">
    <citation type="submission" date="2015-07" db="EMBL/GenBank/DDBJ databases">
        <authorList>
            <person name="Noorani M."/>
        </authorList>
    </citation>
    <scope>NUCLEOTIDE SEQUENCE</scope>
    <source>
        <strain evidence="6">Yugu1</strain>
    </source>
</reference>
<keyword evidence="5" id="KW-0067">ATP-binding</keyword>
<dbReference type="OrthoDB" id="775260at2759"/>
<evidence type="ECO:0000256" key="2">
    <source>
        <dbReference type="ARBA" id="ARBA00022679"/>
    </source>
</evidence>
<proteinExistence type="inferred from homology"/>
<dbReference type="PANTHER" id="PTHR11088:SF58">
    <property type="entry name" value="OS07G0190150 PROTEIN"/>
    <property type="match status" value="1"/>
</dbReference>
<dbReference type="GO" id="GO:0009691">
    <property type="term" value="P:cytokinin biosynthetic process"/>
    <property type="evidence" value="ECO:0007669"/>
    <property type="project" value="UniProtKB-KW"/>
</dbReference>
<dbReference type="EMBL" id="CM003535">
    <property type="protein sequence ID" value="RCV38048.1"/>
    <property type="molecule type" value="Genomic_DNA"/>
</dbReference>
<sequence length="298" mass="32957">MLANKFVVIIGAMGTGKTKLSIDVAKVIGGEVINADKMQIFVGLDITTNKVSVHDRCGIAHHLIGAIHTTTQDFPVSFFRSLATATANSIVRCNLMLVIVGGSNSLIHGLLVDYFDSSLADPFALANYWPSLRFQCYFIWIHANVLVLNEYFNHRVDDMVDDGLVKELKDYFDASSNFVQQTGLGKAIGVKELGKYFMGHQSYCDTIAEMKDNTQALAKAQNAKIHHMVNVWGWPIFSLDAIETIRAHINGSDSMAKAKAWQHDVSGPALNVIMLLPTVNGVSREPQAKFMSYKNYLK</sequence>
<dbReference type="InterPro" id="IPR027417">
    <property type="entry name" value="P-loop_NTPase"/>
</dbReference>
<reference evidence="6" key="1">
    <citation type="journal article" date="2012" name="Nat. Biotechnol.">
        <title>Reference genome sequence of the model plant Setaria.</title>
        <authorList>
            <person name="Bennetzen J.L."/>
            <person name="Schmutz J."/>
            <person name="Wang H."/>
            <person name="Percifield R."/>
            <person name="Hawkins J."/>
            <person name="Pontaroli A.C."/>
            <person name="Estep M."/>
            <person name="Feng L."/>
            <person name="Vaughn J.N."/>
            <person name="Grimwood J."/>
            <person name="Jenkins J."/>
            <person name="Barry K."/>
            <person name="Lindquist E."/>
            <person name="Hellsten U."/>
            <person name="Deshpande S."/>
            <person name="Wang X."/>
            <person name="Wu X."/>
            <person name="Mitros T."/>
            <person name="Triplett J."/>
            <person name="Yang X."/>
            <person name="Ye C.Y."/>
            <person name="Mauro-Herrera M."/>
            <person name="Wang L."/>
            <person name="Li P."/>
            <person name="Sharma M."/>
            <person name="Sharma R."/>
            <person name="Ronald P.C."/>
            <person name="Panaud O."/>
            <person name="Kellogg E.A."/>
            <person name="Brutnell T.P."/>
            <person name="Doust A.N."/>
            <person name="Tuskan G.A."/>
            <person name="Rokhsar D."/>
            <person name="Devos K.M."/>
        </authorList>
    </citation>
    <scope>NUCLEOTIDE SEQUENCE [LARGE SCALE GENOMIC DNA]</scope>
    <source>
        <strain evidence="6">Yugu1</strain>
    </source>
</reference>
<evidence type="ECO:0008006" key="7">
    <source>
        <dbReference type="Google" id="ProtNLM"/>
    </source>
</evidence>
<name>A0A368S6N8_SETIT</name>
<organism evidence="6">
    <name type="scientific">Setaria italica</name>
    <name type="common">Foxtail millet</name>
    <name type="synonym">Panicum italicum</name>
    <dbReference type="NCBI Taxonomy" id="4555"/>
    <lineage>
        <taxon>Eukaryota</taxon>
        <taxon>Viridiplantae</taxon>
        <taxon>Streptophyta</taxon>
        <taxon>Embryophyta</taxon>
        <taxon>Tracheophyta</taxon>
        <taxon>Spermatophyta</taxon>
        <taxon>Magnoliopsida</taxon>
        <taxon>Liliopsida</taxon>
        <taxon>Poales</taxon>
        <taxon>Poaceae</taxon>
        <taxon>PACMAD clade</taxon>
        <taxon>Panicoideae</taxon>
        <taxon>Panicodae</taxon>
        <taxon>Paniceae</taxon>
        <taxon>Cenchrinae</taxon>
        <taxon>Setaria</taxon>
    </lineage>
</organism>
<evidence type="ECO:0000313" key="6">
    <source>
        <dbReference type="EMBL" id="RCV38048.1"/>
    </source>
</evidence>
<dbReference type="Gene3D" id="3.40.50.300">
    <property type="entry name" value="P-loop containing nucleotide triphosphate hydrolases"/>
    <property type="match status" value="1"/>
</dbReference>
<dbReference type="AlphaFoldDB" id="A0A368S6N8"/>
<dbReference type="GO" id="GO:0005524">
    <property type="term" value="F:ATP binding"/>
    <property type="evidence" value="ECO:0007669"/>
    <property type="project" value="UniProtKB-KW"/>
</dbReference>
<dbReference type="Gene3D" id="1.10.287.890">
    <property type="entry name" value="Crystal structure of tRNA isopentenylpyrophosphate transferase (bh2366) domain"/>
    <property type="match status" value="1"/>
</dbReference>